<gene>
    <name evidence="1" type="ORF">J1N35_023218</name>
</gene>
<proteinExistence type="predicted"/>
<evidence type="ECO:0000313" key="2">
    <source>
        <dbReference type="Proteomes" id="UP000828251"/>
    </source>
</evidence>
<comment type="caution">
    <text evidence="1">The sequence shown here is derived from an EMBL/GenBank/DDBJ whole genome shotgun (WGS) entry which is preliminary data.</text>
</comment>
<evidence type="ECO:0000313" key="1">
    <source>
        <dbReference type="EMBL" id="KAH1083457.1"/>
    </source>
</evidence>
<dbReference type="Proteomes" id="UP000828251">
    <property type="component" value="Unassembled WGS sequence"/>
</dbReference>
<dbReference type="EMBL" id="JAIQCV010000007">
    <property type="protein sequence ID" value="KAH1083457.1"/>
    <property type="molecule type" value="Genomic_DNA"/>
</dbReference>
<reference evidence="1 2" key="1">
    <citation type="journal article" date="2021" name="Plant Biotechnol. J.">
        <title>Multi-omics assisted identification of the key and species-specific regulatory components of drought-tolerant mechanisms in Gossypium stocksii.</title>
        <authorList>
            <person name="Yu D."/>
            <person name="Ke L."/>
            <person name="Zhang D."/>
            <person name="Wu Y."/>
            <person name="Sun Y."/>
            <person name="Mei J."/>
            <person name="Sun J."/>
            <person name="Sun Y."/>
        </authorList>
    </citation>
    <scope>NUCLEOTIDE SEQUENCE [LARGE SCALE GENOMIC DNA]</scope>
    <source>
        <strain evidence="2">cv. E1</strain>
        <tissue evidence="1">Leaf</tissue>
    </source>
</reference>
<protein>
    <submittedName>
        <fullName evidence="1">Uncharacterized protein</fullName>
    </submittedName>
</protein>
<sequence length="110" mass="12230">MRKPFYGSREQKALLNCSPVVISGLSLRFNVMIDEVLSLRFNDHRSRYLFVATAGLLGSHQAEEISFIVVEKYFSSLGSINLLAADYFLGLILFRSLTKREIGGVALGSV</sequence>
<dbReference type="AlphaFoldDB" id="A0A9D3VJN4"/>
<accession>A0A9D3VJN4</accession>
<keyword evidence="2" id="KW-1185">Reference proteome</keyword>
<organism evidence="1 2">
    <name type="scientific">Gossypium stocksii</name>
    <dbReference type="NCBI Taxonomy" id="47602"/>
    <lineage>
        <taxon>Eukaryota</taxon>
        <taxon>Viridiplantae</taxon>
        <taxon>Streptophyta</taxon>
        <taxon>Embryophyta</taxon>
        <taxon>Tracheophyta</taxon>
        <taxon>Spermatophyta</taxon>
        <taxon>Magnoliopsida</taxon>
        <taxon>eudicotyledons</taxon>
        <taxon>Gunneridae</taxon>
        <taxon>Pentapetalae</taxon>
        <taxon>rosids</taxon>
        <taxon>malvids</taxon>
        <taxon>Malvales</taxon>
        <taxon>Malvaceae</taxon>
        <taxon>Malvoideae</taxon>
        <taxon>Gossypium</taxon>
    </lineage>
</organism>
<name>A0A9D3VJN4_9ROSI</name>